<accession>A0A7I7RH83</accession>
<dbReference type="InterPro" id="IPR036165">
    <property type="entry name" value="YefM-like_sf"/>
</dbReference>
<dbReference type="KEGG" id="mcee:MCEL_21480"/>
<dbReference type="Proteomes" id="UP000466431">
    <property type="component" value="Chromosome"/>
</dbReference>
<feature type="region of interest" description="Disordered" evidence="3">
    <location>
        <begin position="94"/>
        <end position="121"/>
    </location>
</feature>
<evidence type="ECO:0000313" key="5">
    <source>
        <dbReference type="Proteomes" id="UP000466431"/>
    </source>
</evidence>
<dbReference type="InterPro" id="IPR006442">
    <property type="entry name" value="Antitoxin_Phd/YefM"/>
</dbReference>
<dbReference type="AlphaFoldDB" id="A0A7I7RH83"/>
<dbReference type="EMBL" id="AP022591">
    <property type="protein sequence ID" value="BBY43853.1"/>
    <property type="molecule type" value="Genomic_DNA"/>
</dbReference>
<comment type="similarity">
    <text evidence="1 2">Belongs to the phD/YefM antitoxin family.</text>
</comment>
<evidence type="ECO:0000256" key="2">
    <source>
        <dbReference type="RuleBase" id="RU362080"/>
    </source>
</evidence>
<protein>
    <recommendedName>
        <fullName evidence="2">Antitoxin</fullName>
    </recommendedName>
</protein>
<sequence length="121" mass="13170">MSNMATLTFRNRDGELVDVPTVAATRFKNEFGAVFEQATSTGAVAITKHNTPRAVLLSYAEFEALTKAGAPALDELTEQFDDLLERMQSPKAKEGMAAAFDANPDQLGRAAVKAARPKRRR</sequence>
<reference evidence="4 5" key="1">
    <citation type="journal article" date="2019" name="Emerg. Microbes Infect.">
        <title>Comprehensive subspecies identification of 175 nontuberculous mycobacteria species based on 7547 genomic profiles.</title>
        <authorList>
            <person name="Matsumoto Y."/>
            <person name="Kinjo T."/>
            <person name="Motooka D."/>
            <person name="Nabeya D."/>
            <person name="Jung N."/>
            <person name="Uechi K."/>
            <person name="Horii T."/>
            <person name="Iida T."/>
            <person name="Fujita J."/>
            <person name="Nakamura S."/>
        </authorList>
    </citation>
    <scope>NUCLEOTIDE SEQUENCE [LARGE SCALE GENOMIC DNA]</scope>
    <source>
        <strain evidence="4 5">JCM 18439</strain>
    </source>
</reference>
<dbReference type="SUPFAM" id="SSF143120">
    <property type="entry name" value="YefM-like"/>
    <property type="match status" value="1"/>
</dbReference>
<gene>
    <name evidence="4" type="ORF">MCEL_21480</name>
</gene>
<organism evidence="4 5">
    <name type="scientific">Mycolicibacterium celeriflavum</name>
    <name type="common">Mycobacterium celeriflavum</name>
    <dbReference type="NCBI Taxonomy" id="1249101"/>
    <lineage>
        <taxon>Bacteria</taxon>
        <taxon>Bacillati</taxon>
        <taxon>Actinomycetota</taxon>
        <taxon>Actinomycetes</taxon>
        <taxon>Mycobacteriales</taxon>
        <taxon>Mycobacteriaceae</taxon>
        <taxon>Mycolicibacterium</taxon>
    </lineage>
</organism>
<keyword evidence="5" id="KW-1185">Reference proteome</keyword>
<dbReference type="Pfam" id="PF02604">
    <property type="entry name" value="PhdYeFM_antitox"/>
    <property type="match status" value="1"/>
</dbReference>
<name>A0A7I7RH83_MYCCF</name>
<comment type="function">
    <text evidence="2">Antitoxin component of a type II toxin-antitoxin (TA) system.</text>
</comment>
<dbReference type="Gene3D" id="3.40.1620.10">
    <property type="entry name" value="YefM-like domain"/>
    <property type="match status" value="1"/>
</dbReference>
<evidence type="ECO:0000256" key="3">
    <source>
        <dbReference type="SAM" id="MobiDB-lite"/>
    </source>
</evidence>
<proteinExistence type="inferred from homology"/>
<evidence type="ECO:0000313" key="4">
    <source>
        <dbReference type="EMBL" id="BBY43853.1"/>
    </source>
</evidence>
<evidence type="ECO:0000256" key="1">
    <source>
        <dbReference type="ARBA" id="ARBA00009981"/>
    </source>
</evidence>
<dbReference type="NCBIfam" id="TIGR01552">
    <property type="entry name" value="phd_fam"/>
    <property type="match status" value="1"/>
</dbReference>